<keyword evidence="1" id="KW-0472">Membrane</keyword>
<sequence length="49" mass="5525">MRKEVRYAFQKTSPVMLGFLFLGASYGIYMHKLGFNFLGSTSSSVDTQI</sequence>
<proteinExistence type="predicted"/>
<keyword evidence="1" id="KW-1133">Transmembrane helix</keyword>
<keyword evidence="1" id="KW-0812">Transmembrane</keyword>
<dbReference type="RefSeq" id="WP_225356877.1">
    <property type="nucleotide sequence ID" value="NZ_CP030089.1"/>
</dbReference>
<accession>A0A0U5JIY1</accession>
<reference evidence="2" key="1">
    <citation type="submission" date="2015-10" db="EMBL/GenBank/DDBJ databases">
        <authorList>
            <person name="Gilbert D.G."/>
        </authorList>
    </citation>
    <scope>NUCLEOTIDE SEQUENCE</scope>
    <source>
        <strain evidence="2">Pg-3b</strain>
    </source>
</reference>
<organism evidence="2">
    <name type="scientific">Limosilactobacillus reuteri</name>
    <name type="common">Lactobacillus reuteri</name>
    <dbReference type="NCBI Taxonomy" id="1598"/>
    <lineage>
        <taxon>Bacteria</taxon>
        <taxon>Bacillati</taxon>
        <taxon>Bacillota</taxon>
        <taxon>Bacilli</taxon>
        <taxon>Lactobacillales</taxon>
        <taxon>Lactobacillaceae</taxon>
        <taxon>Limosilactobacillus</taxon>
    </lineage>
</organism>
<protein>
    <submittedName>
        <fullName evidence="2">Branched-chain amino acid transport protein azlC</fullName>
    </submittedName>
</protein>
<gene>
    <name evidence="2" type="ORF">LRLP16767_LRPG3B_00162</name>
</gene>
<feature type="transmembrane region" description="Helical" evidence="1">
    <location>
        <begin position="12"/>
        <end position="29"/>
    </location>
</feature>
<dbReference type="EMBL" id="LN887209">
    <property type="protein sequence ID" value="CUR36376.1"/>
    <property type="molecule type" value="Genomic_DNA"/>
</dbReference>
<evidence type="ECO:0000313" key="2">
    <source>
        <dbReference type="EMBL" id="CUR36376.1"/>
    </source>
</evidence>
<evidence type="ECO:0000256" key="1">
    <source>
        <dbReference type="SAM" id="Phobius"/>
    </source>
</evidence>
<name>A0A0U5JIY1_LIMRT</name>
<dbReference type="AlphaFoldDB" id="A0A0U5JIY1"/>